<dbReference type="SUPFAM" id="SSF55681">
    <property type="entry name" value="Class II aaRS and biotin synthetases"/>
    <property type="match status" value="1"/>
</dbReference>
<dbReference type="InterPro" id="IPR050058">
    <property type="entry name" value="Ala-tRNA_ligase"/>
</dbReference>
<protein>
    <recommendedName>
        <fullName evidence="9">Alanine--tRNA ligase</fullName>
        <ecNumber evidence="9">6.1.1.7</ecNumber>
    </recommendedName>
    <alternativeName>
        <fullName evidence="9">Alanyl-tRNA synthetase</fullName>
        <shortName evidence="9">AlaRS</shortName>
    </alternativeName>
</protein>
<feature type="binding site" evidence="9">
    <location>
        <position position="594"/>
    </location>
    <ligand>
        <name>Zn(2+)</name>
        <dbReference type="ChEBI" id="CHEBI:29105"/>
    </ligand>
</feature>
<keyword evidence="2 9" id="KW-0820">tRNA-binding</keyword>
<dbReference type="GO" id="GO:0005829">
    <property type="term" value="C:cytosol"/>
    <property type="evidence" value="ECO:0007669"/>
    <property type="project" value="TreeGrafter"/>
</dbReference>
<comment type="caution">
    <text evidence="11">The sequence shown here is derived from an EMBL/GenBank/DDBJ whole genome shotgun (WGS) entry which is preliminary data.</text>
</comment>
<keyword evidence="9" id="KW-0479">Metal-binding</keyword>
<sequence length="628" mass="70444">MTGHQLRKKFLDFFVSKGHAVIPSSSIVPEHDPTVLFTTAGMHPLVPYLLGESHPAGGRLADSQKCLRTDDIEEVGDESHLTFFEMLGNWSLGDYFKKESIPWSFEFLTDKKWLGVDPKKMYVTVFAGDADAPFDEESVEIWKAEFKKKKIGAELSKKHDIGSGGRIFAYGKEQNWWGPAGQTGPCGPDTEIFYDTGKEHDSKRGTACHPNCSCGRFVEIWNNVFMQYNRKAVEEKGYRFEPLEQKNVDTGMGLERITAVLQKVSDVFRTDLFEPIIRKVEAITGRKYGENGDDTRKMRIIADHLRAATFILGDDWGVTPSNKDQGYICRRLIRRAVVQAWLLDVFRPFASDVANEVIIAYSSAYPELQKNKKRILEELVIEEEKFQKTLERGIKMIGEIASRGEKTLSGQRAFELYATYGFPLEIAREILSVKTGGAVSVDEEAYRRELEKHQDISRAGSVGKFAGGLADHTIEVVRGHTATHLLHQALKIVLGSEVEQRGSNITAERLRFDFSWPAKPSTEQIKAVENLVNEQIGMNLPVRFEILDVEQARQTGALGYFEDKYASLGGKIKVYLVGDDQRGYFSKEICGGPHVSRTGELGGFKILKEEAVSAGVRRIKATIGAPKE</sequence>
<dbReference type="HAMAP" id="MF_00036_B">
    <property type="entry name" value="Ala_tRNA_synth_B"/>
    <property type="match status" value="1"/>
</dbReference>
<dbReference type="NCBIfam" id="NF002436">
    <property type="entry name" value="PRK01584.1"/>
    <property type="match status" value="1"/>
</dbReference>
<gene>
    <name evidence="9" type="primary">alaS</name>
    <name evidence="11" type="ORF">A3F28_01580</name>
</gene>
<dbReference type="GO" id="GO:0000049">
    <property type="term" value="F:tRNA binding"/>
    <property type="evidence" value="ECO:0007669"/>
    <property type="project" value="UniProtKB-KW"/>
</dbReference>
<keyword evidence="8 9" id="KW-0030">Aminoacyl-tRNA synthetase</keyword>
<dbReference type="PROSITE" id="PS50860">
    <property type="entry name" value="AA_TRNA_LIGASE_II_ALA"/>
    <property type="match status" value="1"/>
</dbReference>
<dbReference type="PRINTS" id="PR00980">
    <property type="entry name" value="TRNASYNTHALA"/>
</dbReference>
<name>A0A1F7UL13_9BACT</name>
<dbReference type="SMART" id="SM00863">
    <property type="entry name" value="tRNA_SAD"/>
    <property type="match status" value="1"/>
</dbReference>
<evidence type="ECO:0000256" key="1">
    <source>
        <dbReference type="ARBA" id="ARBA00008226"/>
    </source>
</evidence>
<keyword evidence="7 9" id="KW-0648">Protein biosynthesis</keyword>
<dbReference type="InterPro" id="IPR018165">
    <property type="entry name" value="Ala-tRNA-synth_IIc_core"/>
</dbReference>
<feature type="binding site" evidence="9">
    <location>
        <position position="480"/>
    </location>
    <ligand>
        <name>Zn(2+)</name>
        <dbReference type="ChEBI" id="CHEBI:29105"/>
    </ligand>
</feature>
<dbReference type="InterPro" id="IPR018162">
    <property type="entry name" value="Ala-tRNA-ligase_IIc_anticod-bd"/>
</dbReference>
<dbReference type="Pfam" id="PF01411">
    <property type="entry name" value="tRNA-synt_2c"/>
    <property type="match status" value="1"/>
</dbReference>
<comment type="catalytic activity">
    <reaction evidence="9">
        <text>tRNA(Ala) + L-alanine + ATP = L-alanyl-tRNA(Ala) + AMP + diphosphate</text>
        <dbReference type="Rhea" id="RHEA:12540"/>
        <dbReference type="Rhea" id="RHEA-COMP:9657"/>
        <dbReference type="Rhea" id="RHEA-COMP:9923"/>
        <dbReference type="ChEBI" id="CHEBI:30616"/>
        <dbReference type="ChEBI" id="CHEBI:33019"/>
        <dbReference type="ChEBI" id="CHEBI:57972"/>
        <dbReference type="ChEBI" id="CHEBI:78442"/>
        <dbReference type="ChEBI" id="CHEBI:78497"/>
        <dbReference type="ChEBI" id="CHEBI:456215"/>
        <dbReference type="EC" id="6.1.1.7"/>
    </reaction>
</comment>
<dbReference type="InterPro" id="IPR002318">
    <property type="entry name" value="Ala-tRNA-lgiase_IIc"/>
</dbReference>
<evidence type="ECO:0000256" key="5">
    <source>
        <dbReference type="ARBA" id="ARBA00022840"/>
    </source>
</evidence>
<evidence type="ECO:0000313" key="11">
    <source>
        <dbReference type="EMBL" id="OGL78971.1"/>
    </source>
</evidence>
<comment type="function">
    <text evidence="9">Catalyzes the attachment of alanine to tRNA(Ala) in a two-step reaction: alanine is first activated by ATP to form Ala-AMP and then transferred to the acceptor end of tRNA(Ala). Also edits incorrectly charged Ser-tRNA(Ala) and Gly-tRNA(Ala) via its editing domain.</text>
</comment>
<evidence type="ECO:0000256" key="6">
    <source>
        <dbReference type="ARBA" id="ARBA00022884"/>
    </source>
</evidence>
<dbReference type="EC" id="6.1.1.7" evidence="9"/>
<dbReference type="InterPro" id="IPR018164">
    <property type="entry name" value="Ala-tRNA-synth_IIc_N"/>
</dbReference>
<dbReference type="GO" id="GO:0008270">
    <property type="term" value="F:zinc ion binding"/>
    <property type="evidence" value="ECO:0007669"/>
    <property type="project" value="UniProtKB-UniRule"/>
</dbReference>
<dbReference type="PANTHER" id="PTHR11777">
    <property type="entry name" value="ALANYL-TRNA SYNTHETASE"/>
    <property type="match status" value="1"/>
</dbReference>
<keyword evidence="9" id="KW-0963">Cytoplasm</keyword>
<comment type="cofactor">
    <cofactor evidence="9">
        <name>Zn(2+)</name>
        <dbReference type="ChEBI" id="CHEBI:29105"/>
    </cofactor>
    <text evidence="9">Binds 1 zinc ion per subunit.</text>
</comment>
<dbReference type="Gene3D" id="3.30.54.20">
    <property type="match status" value="1"/>
</dbReference>
<proteinExistence type="inferred from homology"/>
<feature type="binding site" evidence="9">
    <location>
        <position position="590"/>
    </location>
    <ligand>
        <name>Zn(2+)</name>
        <dbReference type="ChEBI" id="CHEBI:29105"/>
    </ligand>
</feature>
<evidence type="ECO:0000256" key="7">
    <source>
        <dbReference type="ARBA" id="ARBA00022917"/>
    </source>
</evidence>
<dbReference type="AlphaFoldDB" id="A0A1F7UL13"/>
<dbReference type="InterPro" id="IPR018163">
    <property type="entry name" value="Thr/Ala-tRNA-synth_IIc_edit"/>
</dbReference>
<evidence type="ECO:0000256" key="9">
    <source>
        <dbReference type="HAMAP-Rule" id="MF_00036"/>
    </source>
</evidence>
<dbReference type="InterPro" id="IPR023033">
    <property type="entry name" value="Ala_tRNA_ligase_euk/bac"/>
</dbReference>
<dbReference type="Proteomes" id="UP000176598">
    <property type="component" value="Unassembled WGS sequence"/>
</dbReference>
<evidence type="ECO:0000256" key="2">
    <source>
        <dbReference type="ARBA" id="ARBA00022555"/>
    </source>
</evidence>
<dbReference type="CDD" id="cd00673">
    <property type="entry name" value="AlaRS_core"/>
    <property type="match status" value="1"/>
</dbReference>
<accession>A0A1F7UL13</accession>
<dbReference type="SUPFAM" id="SSF55186">
    <property type="entry name" value="ThrRS/AlaRS common domain"/>
    <property type="match status" value="1"/>
</dbReference>
<feature type="domain" description="Alanyl-transfer RNA synthetases family profile" evidence="10">
    <location>
        <begin position="1"/>
        <end position="628"/>
    </location>
</feature>
<dbReference type="GO" id="GO:0002161">
    <property type="term" value="F:aminoacyl-tRNA deacylase activity"/>
    <property type="evidence" value="ECO:0007669"/>
    <property type="project" value="TreeGrafter"/>
</dbReference>
<feature type="binding site" evidence="9">
    <location>
        <position position="484"/>
    </location>
    <ligand>
        <name>Zn(2+)</name>
        <dbReference type="ChEBI" id="CHEBI:29105"/>
    </ligand>
</feature>
<keyword evidence="9" id="KW-0862">Zinc</keyword>
<evidence type="ECO:0000259" key="10">
    <source>
        <dbReference type="PROSITE" id="PS50860"/>
    </source>
</evidence>
<dbReference type="FunFam" id="3.30.980.10:FF:000004">
    <property type="entry name" value="Alanine--tRNA ligase, cytoplasmic"/>
    <property type="match status" value="1"/>
</dbReference>
<keyword evidence="4 9" id="KW-0547">Nucleotide-binding</keyword>
<keyword evidence="3 9" id="KW-0436">Ligase</keyword>
<comment type="domain">
    <text evidence="9">Consists of three domains; the N-terminal catalytic domain, the editing domain and the C-terminal C-Ala domain. The editing domain removes incorrectly charged amino acids, while the C-Ala domain, along with tRNA(Ala), serves as a bridge to cooperatively bring together the editing and aminoacylation centers thus stimulating deacylation of misacylated tRNAs.</text>
</comment>
<dbReference type="PANTHER" id="PTHR11777:SF9">
    <property type="entry name" value="ALANINE--TRNA LIGASE, CYTOPLASMIC"/>
    <property type="match status" value="1"/>
</dbReference>
<dbReference type="SUPFAM" id="SSF101353">
    <property type="entry name" value="Putative anticodon-binding domain of alanyl-tRNA synthetase (AlaRS)"/>
    <property type="match status" value="1"/>
</dbReference>
<dbReference type="InterPro" id="IPR045864">
    <property type="entry name" value="aa-tRNA-synth_II/BPL/LPL"/>
</dbReference>
<comment type="subcellular location">
    <subcellularLocation>
        <location evidence="9">Cytoplasm</location>
    </subcellularLocation>
</comment>
<evidence type="ECO:0000256" key="4">
    <source>
        <dbReference type="ARBA" id="ARBA00022741"/>
    </source>
</evidence>
<evidence type="ECO:0000256" key="8">
    <source>
        <dbReference type="ARBA" id="ARBA00023146"/>
    </source>
</evidence>
<dbReference type="Gene3D" id="3.30.930.10">
    <property type="entry name" value="Bira Bifunctional Protein, Domain 2"/>
    <property type="match status" value="1"/>
</dbReference>
<evidence type="ECO:0000256" key="3">
    <source>
        <dbReference type="ARBA" id="ARBA00022598"/>
    </source>
</evidence>
<dbReference type="EMBL" id="MGEG01000024">
    <property type="protein sequence ID" value="OGL78971.1"/>
    <property type="molecule type" value="Genomic_DNA"/>
</dbReference>
<organism evidence="11 12">
    <name type="scientific">Candidatus Uhrbacteria bacterium RIFCSPHIGHO2_12_FULL_57_11</name>
    <dbReference type="NCBI Taxonomy" id="1802398"/>
    <lineage>
        <taxon>Bacteria</taxon>
        <taxon>Candidatus Uhriibacteriota</taxon>
    </lineage>
</organism>
<keyword evidence="5 9" id="KW-0067">ATP-binding</keyword>
<comment type="similarity">
    <text evidence="1 9">Belongs to the class-II aminoacyl-tRNA synthetase family.</text>
</comment>
<dbReference type="GO" id="GO:0005524">
    <property type="term" value="F:ATP binding"/>
    <property type="evidence" value="ECO:0007669"/>
    <property type="project" value="UniProtKB-UniRule"/>
</dbReference>
<dbReference type="GO" id="GO:0004813">
    <property type="term" value="F:alanine-tRNA ligase activity"/>
    <property type="evidence" value="ECO:0007669"/>
    <property type="project" value="UniProtKB-UniRule"/>
</dbReference>
<dbReference type="Pfam" id="PF07973">
    <property type="entry name" value="tRNA_SAD"/>
    <property type="match status" value="1"/>
</dbReference>
<evidence type="ECO:0000313" key="12">
    <source>
        <dbReference type="Proteomes" id="UP000176598"/>
    </source>
</evidence>
<dbReference type="Gene3D" id="3.30.980.10">
    <property type="entry name" value="Threonyl-trna Synthetase, Chain A, domain 2"/>
    <property type="match status" value="1"/>
</dbReference>
<dbReference type="GO" id="GO:0006419">
    <property type="term" value="P:alanyl-tRNA aminoacylation"/>
    <property type="evidence" value="ECO:0007669"/>
    <property type="project" value="UniProtKB-UniRule"/>
</dbReference>
<reference evidence="11 12" key="1">
    <citation type="journal article" date="2016" name="Nat. Commun.">
        <title>Thousands of microbial genomes shed light on interconnected biogeochemical processes in an aquifer system.</title>
        <authorList>
            <person name="Anantharaman K."/>
            <person name="Brown C.T."/>
            <person name="Hug L.A."/>
            <person name="Sharon I."/>
            <person name="Castelle C.J."/>
            <person name="Probst A.J."/>
            <person name="Thomas B.C."/>
            <person name="Singh A."/>
            <person name="Wilkins M.J."/>
            <person name="Karaoz U."/>
            <person name="Brodie E.L."/>
            <person name="Williams K.H."/>
            <person name="Hubbard S.S."/>
            <person name="Banfield J.F."/>
        </authorList>
    </citation>
    <scope>NUCLEOTIDE SEQUENCE [LARGE SCALE GENOMIC DNA]</scope>
</reference>
<dbReference type="InterPro" id="IPR012947">
    <property type="entry name" value="tRNA_SAD"/>
</dbReference>
<keyword evidence="6 9" id="KW-0694">RNA-binding</keyword>